<feature type="compositionally biased region" description="Polar residues" evidence="1">
    <location>
        <begin position="217"/>
        <end position="233"/>
    </location>
</feature>
<feature type="compositionally biased region" description="Basic and acidic residues" evidence="1">
    <location>
        <begin position="276"/>
        <end position="290"/>
    </location>
</feature>
<organism evidence="2 3">
    <name type="scientific">Mesocricetus auratus</name>
    <name type="common">Golden hamster</name>
    <dbReference type="NCBI Taxonomy" id="10036"/>
    <lineage>
        <taxon>Eukaryota</taxon>
        <taxon>Metazoa</taxon>
        <taxon>Chordata</taxon>
        <taxon>Craniata</taxon>
        <taxon>Vertebrata</taxon>
        <taxon>Euteleostomi</taxon>
        <taxon>Mammalia</taxon>
        <taxon>Eutheria</taxon>
        <taxon>Euarchontoglires</taxon>
        <taxon>Glires</taxon>
        <taxon>Rodentia</taxon>
        <taxon>Myomorpha</taxon>
        <taxon>Muroidea</taxon>
        <taxon>Cricetidae</taxon>
        <taxon>Cricetinae</taxon>
        <taxon>Mesocricetus</taxon>
    </lineage>
</organism>
<dbReference type="Proteomes" id="UP000886700">
    <property type="component" value="Unplaced"/>
</dbReference>
<feature type="region of interest" description="Disordered" evidence="1">
    <location>
        <begin position="130"/>
        <end position="162"/>
    </location>
</feature>
<feature type="region of interest" description="Disordered" evidence="1">
    <location>
        <begin position="207"/>
        <end position="244"/>
    </location>
</feature>
<feature type="region of interest" description="Disordered" evidence="1">
    <location>
        <begin position="258"/>
        <end position="290"/>
    </location>
</feature>
<feature type="region of interest" description="Disordered" evidence="1">
    <location>
        <begin position="60"/>
        <end position="93"/>
    </location>
</feature>
<evidence type="ECO:0000256" key="1">
    <source>
        <dbReference type="SAM" id="MobiDB-lite"/>
    </source>
</evidence>
<dbReference type="GeneID" id="121137488"/>
<sequence length="290" mass="33115">MFRKLSSVQFVEVVPIESAIVPCPATAEKECQDTLVEVEPIKPRRGNILDRPYPKHSTILEVDEESQDQDDTSIERPQIETEVSPEPAKIATSPRFQRKPPMKMVKVVSKKRRFVSKIWRKLFRNSTVFPRDTEEPQVQDGTSNEGAQSEMEVSPEPAKIATSPRFQRKPLMRMVKVASRKCMYGSNTLRQMCWRCPVVCKASASIERPRNEMEVSPENSDSPDSPVGQQKPQGRTEKMISKKRRCVRAMVNEMYQKQHMVPLNEDKPQDIAGTSRKTEDIKTKGTEGIQ</sequence>
<reference evidence="3" key="1">
    <citation type="submission" date="2025-08" db="UniProtKB">
        <authorList>
            <consortium name="RefSeq"/>
        </authorList>
    </citation>
    <scope>IDENTIFICATION</scope>
    <source>
        <tissue evidence="3">Liver</tissue>
    </source>
</reference>
<gene>
    <name evidence="3" type="primary">LOC121137488</name>
</gene>
<proteinExistence type="predicted"/>
<keyword evidence="2" id="KW-1185">Reference proteome</keyword>
<protein>
    <submittedName>
        <fullName evidence="3">Uncharacterized protein LOC121137488 isoform X2</fullName>
    </submittedName>
</protein>
<evidence type="ECO:0000313" key="3">
    <source>
        <dbReference type="RefSeq" id="XP_040595688.1"/>
    </source>
</evidence>
<accession>A0ABM2X2S4</accession>
<feature type="compositionally biased region" description="Acidic residues" evidence="1">
    <location>
        <begin position="61"/>
        <end position="72"/>
    </location>
</feature>
<name>A0ABM2X2S4_MESAU</name>
<evidence type="ECO:0000313" key="2">
    <source>
        <dbReference type="Proteomes" id="UP000886700"/>
    </source>
</evidence>
<dbReference type="RefSeq" id="XP_040595688.1">
    <property type="nucleotide sequence ID" value="XM_040739754.1"/>
</dbReference>